<feature type="chain" id="PRO_5046881319" evidence="4">
    <location>
        <begin position="27"/>
        <end position="354"/>
    </location>
</feature>
<keyword evidence="3 4" id="KW-0732">Signal</keyword>
<dbReference type="PANTHER" id="PTHR30024:SF47">
    <property type="entry name" value="TAURINE-BINDING PERIPLASMIC PROTEIN"/>
    <property type="match status" value="1"/>
</dbReference>
<dbReference type="Pfam" id="PF09084">
    <property type="entry name" value="NMT1"/>
    <property type="match status" value="1"/>
</dbReference>
<evidence type="ECO:0000313" key="6">
    <source>
        <dbReference type="EMBL" id="WMW66091.1"/>
    </source>
</evidence>
<evidence type="ECO:0000313" key="7">
    <source>
        <dbReference type="Proteomes" id="UP001180616"/>
    </source>
</evidence>
<dbReference type="SUPFAM" id="SSF53850">
    <property type="entry name" value="Periplasmic binding protein-like II"/>
    <property type="match status" value="1"/>
</dbReference>
<proteinExistence type="inferred from homology"/>
<dbReference type="EMBL" id="CP133659">
    <property type="protein sequence ID" value="WMW66091.1"/>
    <property type="molecule type" value="Genomic_DNA"/>
</dbReference>
<sequence>MLQMKRWVGFAAAVMALLAMAVTALAAEVKPLNTTWQAEHETFVPWYAKQQGWDKAAGFDFKMHMFDSGMAQIEALPAKQWVVGGTGGVPMMFGALRQNAYLIAIANDESVTNAVLVRPDSPILKTKGFNPKHPDVFGTPESVKGKTILATTISSGHYAMSLWLKALGLTDKDVTIKNMDPAQCVAAFEKGIGDAVVLWAPQMYNGLKKGWKVASDVKTAGGFVPIVLIGDKEYCDKNPEEVARFLKVYFQGIDALRSEGVKLAPEYARFLKWAGLNMSEEEAKMDLELHPVFTLQEQLKMFDASAGESQVQAWQKDLVKFFTELGKLKPAEGEKLLTGYYITDKFLKLVPTVK</sequence>
<evidence type="ECO:0000259" key="5">
    <source>
        <dbReference type="Pfam" id="PF09084"/>
    </source>
</evidence>
<organism evidence="6 7">
    <name type="scientific">Nitratidesulfovibrio liaohensis</name>
    <dbReference type="NCBI Taxonomy" id="2604158"/>
    <lineage>
        <taxon>Bacteria</taxon>
        <taxon>Pseudomonadati</taxon>
        <taxon>Thermodesulfobacteriota</taxon>
        <taxon>Desulfovibrionia</taxon>
        <taxon>Desulfovibrionales</taxon>
        <taxon>Desulfovibrionaceae</taxon>
        <taxon>Nitratidesulfovibrio</taxon>
    </lineage>
</organism>
<protein>
    <submittedName>
        <fullName evidence="6">ABC transporter substrate-binding protein</fullName>
    </submittedName>
</protein>
<comment type="subcellular location">
    <subcellularLocation>
        <location evidence="1">Periplasm</location>
    </subcellularLocation>
</comment>
<comment type="similarity">
    <text evidence="2">Belongs to the bacterial solute-binding protein SsuA/TauA family.</text>
</comment>
<dbReference type="Proteomes" id="UP001180616">
    <property type="component" value="Chromosome"/>
</dbReference>
<dbReference type="InterPro" id="IPR015168">
    <property type="entry name" value="SsuA/THI5"/>
</dbReference>
<reference evidence="6" key="1">
    <citation type="submission" date="2023-09" db="EMBL/GenBank/DDBJ databases">
        <authorList>
            <consortium name="CW5 consortium"/>
            <person name="Lu C.-W."/>
        </authorList>
    </citation>
    <scope>NUCLEOTIDE SEQUENCE</scope>
    <source>
        <strain evidence="6">KPS</strain>
    </source>
</reference>
<evidence type="ECO:0000256" key="1">
    <source>
        <dbReference type="ARBA" id="ARBA00004418"/>
    </source>
</evidence>
<accession>A0ABY9R453</accession>
<evidence type="ECO:0000256" key="4">
    <source>
        <dbReference type="SAM" id="SignalP"/>
    </source>
</evidence>
<dbReference type="Gene3D" id="3.40.190.10">
    <property type="entry name" value="Periplasmic binding protein-like II"/>
    <property type="match status" value="2"/>
</dbReference>
<dbReference type="PANTHER" id="PTHR30024">
    <property type="entry name" value="ALIPHATIC SULFONATES-BINDING PROTEIN-RELATED"/>
    <property type="match status" value="1"/>
</dbReference>
<feature type="domain" description="SsuA/THI5-like" evidence="5">
    <location>
        <begin position="139"/>
        <end position="256"/>
    </location>
</feature>
<gene>
    <name evidence="6" type="ORF">KPS_000639</name>
</gene>
<name>A0ABY9R453_9BACT</name>
<feature type="signal peptide" evidence="4">
    <location>
        <begin position="1"/>
        <end position="26"/>
    </location>
</feature>
<evidence type="ECO:0000256" key="3">
    <source>
        <dbReference type="ARBA" id="ARBA00022729"/>
    </source>
</evidence>
<evidence type="ECO:0000256" key="2">
    <source>
        <dbReference type="ARBA" id="ARBA00010742"/>
    </source>
</evidence>
<dbReference type="RefSeq" id="WP_309542004.1">
    <property type="nucleotide sequence ID" value="NZ_CP133659.1"/>
</dbReference>
<keyword evidence="7" id="KW-1185">Reference proteome</keyword>